<dbReference type="Proteomes" id="UP000316598">
    <property type="component" value="Unassembled WGS sequence"/>
</dbReference>
<dbReference type="FunFam" id="3.40.50.880:FF:000033">
    <property type="entry name" value="Glutamine amidotransferase class-I"/>
    <property type="match status" value="1"/>
</dbReference>
<dbReference type="EMBL" id="SJPI01000001">
    <property type="protein sequence ID" value="TWT53606.1"/>
    <property type="molecule type" value="Genomic_DNA"/>
</dbReference>
<dbReference type="GO" id="GO:0005829">
    <property type="term" value="C:cytosol"/>
    <property type="evidence" value="ECO:0007669"/>
    <property type="project" value="TreeGrafter"/>
</dbReference>
<dbReference type="InterPro" id="IPR044992">
    <property type="entry name" value="ChyE-like"/>
</dbReference>
<dbReference type="Pfam" id="PF00117">
    <property type="entry name" value="GATase"/>
    <property type="match status" value="1"/>
</dbReference>
<evidence type="ECO:0000313" key="3">
    <source>
        <dbReference type="Proteomes" id="UP000316598"/>
    </source>
</evidence>
<evidence type="ECO:0000313" key="2">
    <source>
        <dbReference type="EMBL" id="TWT53606.1"/>
    </source>
</evidence>
<evidence type="ECO:0000259" key="1">
    <source>
        <dbReference type="Pfam" id="PF00117"/>
    </source>
</evidence>
<dbReference type="GO" id="GO:0016740">
    <property type="term" value="F:transferase activity"/>
    <property type="evidence" value="ECO:0007669"/>
    <property type="project" value="UniProtKB-KW"/>
</dbReference>
<keyword evidence="2" id="KW-0315">Glutamine amidotransferase</keyword>
<feature type="domain" description="Glutamine amidotransferase" evidence="1">
    <location>
        <begin position="21"/>
        <end position="180"/>
    </location>
</feature>
<sequence>MQVLLIQHTAVDSAGVVADWIQNHGLQCTTLRLDRGDEIPSTFDADVLMSFGGPQSLHMPDLPAWVEREKSLIRHFIDNDRKVMGICLGAQMLASAMGALTYRNDQPEVGWHHITKVKSASKWSVLPKQTRVLHWHQNTFELPDGAEHLYRSEACENQGFAIGDLAVGFQFHPEVTERTIRHFLQVSGIVRKKATYVQTREMIEEGVREHRERQAKWFTEFLTQWLLRGPSQSK</sequence>
<keyword evidence="2" id="KW-0808">Transferase</keyword>
<accession>A0A5C5WS15</accession>
<protein>
    <submittedName>
        <fullName evidence="2">Glutamine amidotransferase</fullName>
    </submittedName>
</protein>
<dbReference type="InterPro" id="IPR029062">
    <property type="entry name" value="Class_I_gatase-like"/>
</dbReference>
<comment type="caution">
    <text evidence="2">The sequence shown here is derived from an EMBL/GenBank/DDBJ whole genome shotgun (WGS) entry which is preliminary data.</text>
</comment>
<dbReference type="Gene3D" id="3.40.50.880">
    <property type="match status" value="1"/>
</dbReference>
<dbReference type="SUPFAM" id="SSF52317">
    <property type="entry name" value="Class I glutamine amidotransferase-like"/>
    <property type="match status" value="1"/>
</dbReference>
<organism evidence="2 3">
    <name type="scientific">Rubripirellula amarantea</name>
    <dbReference type="NCBI Taxonomy" id="2527999"/>
    <lineage>
        <taxon>Bacteria</taxon>
        <taxon>Pseudomonadati</taxon>
        <taxon>Planctomycetota</taxon>
        <taxon>Planctomycetia</taxon>
        <taxon>Pirellulales</taxon>
        <taxon>Pirellulaceae</taxon>
        <taxon>Rubripirellula</taxon>
    </lineage>
</organism>
<dbReference type="PROSITE" id="PS51273">
    <property type="entry name" value="GATASE_TYPE_1"/>
    <property type="match status" value="1"/>
</dbReference>
<dbReference type="CDD" id="cd01741">
    <property type="entry name" value="GATase1_1"/>
    <property type="match status" value="1"/>
</dbReference>
<dbReference type="AlphaFoldDB" id="A0A5C5WS15"/>
<dbReference type="PANTHER" id="PTHR42695">
    <property type="entry name" value="GLUTAMINE AMIDOTRANSFERASE YLR126C-RELATED"/>
    <property type="match status" value="1"/>
</dbReference>
<proteinExistence type="predicted"/>
<dbReference type="PANTHER" id="PTHR42695:SF5">
    <property type="entry name" value="GLUTAMINE AMIDOTRANSFERASE YLR126C-RELATED"/>
    <property type="match status" value="1"/>
</dbReference>
<dbReference type="InterPro" id="IPR017926">
    <property type="entry name" value="GATASE"/>
</dbReference>
<dbReference type="OrthoDB" id="9807137at2"/>
<reference evidence="2 3" key="1">
    <citation type="submission" date="2019-02" db="EMBL/GenBank/DDBJ databases">
        <title>Deep-cultivation of Planctomycetes and their phenomic and genomic characterization uncovers novel biology.</title>
        <authorList>
            <person name="Wiegand S."/>
            <person name="Jogler M."/>
            <person name="Boedeker C."/>
            <person name="Pinto D."/>
            <person name="Vollmers J."/>
            <person name="Rivas-Marin E."/>
            <person name="Kohn T."/>
            <person name="Peeters S.H."/>
            <person name="Heuer A."/>
            <person name="Rast P."/>
            <person name="Oberbeckmann S."/>
            <person name="Bunk B."/>
            <person name="Jeske O."/>
            <person name="Meyerdierks A."/>
            <person name="Storesund J.E."/>
            <person name="Kallscheuer N."/>
            <person name="Luecker S."/>
            <person name="Lage O.M."/>
            <person name="Pohl T."/>
            <person name="Merkel B.J."/>
            <person name="Hornburger P."/>
            <person name="Mueller R.-W."/>
            <person name="Bruemmer F."/>
            <person name="Labrenz M."/>
            <person name="Spormann A.M."/>
            <person name="Op Den Camp H."/>
            <person name="Overmann J."/>
            <person name="Amann R."/>
            <person name="Jetten M.S.M."/>
            <person name="Mascher T."/>
            <person name="Medema M.H."/>
            <person name="Devos D.P."/>
            <person name="Kaster A.-K."/>
            <person name="Ovreas L."/>
            <person name="Rohde M."/>
            <person name="Galperin M.Y."/>
            <person name="Jogler C."/>
        </authorList>
    </citation>
    <scope>NUCLEOTIDE SEQUENCE [LARGE SCALE GENOMIC DNA]</scope>
    <source>
        <strain evidence="2 3">Pla22</strain>
    </source>
</reference>
<name>A0A5C5WS15_9BACT</name>
<keyword evidence="3" id="KW-1185">Reference proteome</keyword>
<dbReference type="RefSeq" id="WP_146513796.1">
    <property type="nucleotide sequence ID" value="NZ_SJPI01000001.1"/>
</dbReference>
<gene>
    <name evidence="2" type="ORF">Pla22_12360</name>
</gene>